<evidence type="ECO:0000313" key="1">
    <source>
        <dbReference type="EMBL" id="KAE9406865.1"/>
    </source>
</evidence>
<proteinExistence type="predicted"/>
<organism evidence="1 2">
    <name type="scientific">Gymnopus androsaceus JB14</name>
    <dbReference type="NCBI Taxonomy" id="1447944"/>
    <lineage>
        <taxon>Eukaryota</taxon>
        <taxon>Fungi</taxon>
        <taxon>Dikarya</taxon>
        <taxon>Basidiomycota</taxon>
        <taxon>Agaricomycotina</taxon>
        <taxon>Agaricomycetes</taxon>
        <taxon>Agaricomycetidae</taxon>
        <taxon>Agaricales</taxon>
        <taxon>Marasmiineae</taxon>
        <taxon>Omphalotaceae</taxon>
        <taxon>Gymnopus</taxon>
    </lineage>
</organism>
<name>A0A6A4IDN1_9AGAR</name>
<dbReference type="Proteomes" id="UP000799118">
    <property type="component" value="Unassembled WGS sequence"/>
</dbReference>
<dbReference type="EMBL" id="ML769399">
    <property type="protein sequence ID" value="KAE9406865.1"/>
    <property type="molecule type" value="Genomic_DNA"/>
</dbReference>
<evidence type="ECO:0000313" key="2">
    <source>
        <dbReference type="Proteomes" id="UP000799118"/>
    </source>
</evidence>
<keyword evidence="2" id="KW-1185">Reference proteome</keyword>
<accession>A0A6A4IDN1</accession>
<sequence length="94" mass="10423">MSKLIAKSKTLWEKATHRDKKETGNIPSGVDWSHLKVGLGALSSSAEIAGFTPLAKSAEIVKQIVEIIELFSKRQKIQRMSRTLLSLQPVSCKF</sequence>
<gene>
    <name evidence="1" type="ORF">BT96DRAFT_191046</name>
</gene>
<reference evidence="1" key="1">
    <citation type="journal article" date="2019" name="Environ. Microbiol.">
        <title>Fungal ecological strategies reflected in gene transcription - a case study of two litter decomposers.</title>
        <authorList>
            <person name="Barbi F."/>
            <person name="Kohler A."/>
            <person name="Barry K."/>
            <person name="Baskaran P."/>
            <person name="Daum C."/>
            <person name="Fauchery L."/>
            <person name="Ihrmark K."/>
            <person name="Kuo A."/>
            <person name="LaButti K."/>
            <person name="Lipzen A."/>
            <person name="Morin E."/>
            <person name="Grigoriev I.V."/>
            <person name="Henrissat B."/>
            <person name="Lindahl B."/>
            <person name="Martin F."/>
        </authorList>
    </citation>
    <scope>NUCLEOTIDE SEQUENCE</scope>
    <source>
        <strain evidence="1">JB14</strain>
    </source>
</reference>
<dbReference type="AlphaFoldDB" id="A0A6A4IDN1"/>
<protein>
    <submittedName>
        <fullName evidence="1">Uncharacterized protein</fullName>
    </submittedName>
</protein>